<name>A0AAV7NQS7_PLEWA</name>
<dbReference type="AlphaFoldDB" id="A0AAV7NQS7"/>
<keyword evidence="1" id="KW-0732">Signal</keyword>
<keyword evidence="3" id="KW-1185">Reference proteome</keyword>
<comment type="caution">
    <text evidence="2">The sequence shown here is derived from an EMBL/GenBank/DDBJ whole genome shotgun (WGS) entry which is preliminary data.</text>
</comment>
<accession>A0AAV7NQS7</accession>
<dbReference type="InterPro" id="IPR042566">
    <property type="entry name" value="L1_C"/>
</dbReference>
<protein>
    <submittedName>
        <fullName evidence="2">Uncharacterized protein</fullName>
    </submittedName>
</protein>
<feature type="signal peptide" evidence="1">
    <location>
        <begin position="1"/>
        <end position="24"/>
    </location>
</feature>
<organism evidence="2 3">
    <name type="scientific">Pleurodeles waltl</name>
    <name type="common">Iberian ribbed newt</name>
    <dbReference type="NCBI Taxonomy" id="8319"/>
    <lineage>
        <taxon>Eukaryota</taxon>
        <taxon>Metazoa</taxon>
        <taxon>Chordata</taxon>
        <taxon>Craniata</taxon>
        <taxon>Vertebrata</taxon>
        <taxon>Euteleostomi</taxon>
        <taxon>Amphibia</taxon>
        <taxon>Batrachia</taxon>
        <taxon>Caudata</taxon>
        <taxon>Salamandroidea</taxon>
        <taxon>Salamandridae</taxon>
        <taxon>Pleurodelinae</taxon>
        <taxon>Pleurodeles</taxon>
    </lineage>
</organism>
<feature type="chain" id="PRO_5043586030" evidence="1">
    <location>
        <begin position="25"/>
        <end position="118"/>
    </location>
</feature>
<sequence length="118" mass="13624">MPPRPGSPPWPLITLLLIFRDIDQILQCFRSQGPIRMDNNVITAYRDYTVEVQRKRASFTKVKQLLCDSNLTYSLLFPAHLWVIDGERTHIFSSLEDAWTWLHAKGLVDPTKDDPQTG</sequence>
<dbReference type="EMBL" id="JANPWB010000012">
    <property type="protein sequence ID" value="KAJ1116987.1"/>
    <property type="molecule type" value="Genomic_DNA"/>
</dbReference>
<dbReference type="Proteomes" id="UP001066276">
    <property type="component" value="Chromosome 8"/>
</dbReference>
<evidence type="ECO:0000313" key="3">
    <source>
        <dbReference type="Proteomes" id="UP001066276"/>
    </source>
</evidence>
<evidence type="ECO:0000256" key="1">
    <source>
        <dbReference type="SAM" id="SignalP"/>
    </source>
</evidence>
<reference evidence="2" key="1">
    <citation type="journal article" date="2022" name="bioRxiv">
        <title>Sequencing and chromosome-scale assembly of the giantPleurodeles waltlgenome.</title>
        <authorList>
            <person name="Brown T."/>
            <person name="Elewa A."/>
            <person name="Iarovenko S."/>
            <person name="Subramanian E."/>
            <person name="Araus A.J."/>
            <person name="Petzold A."/>
            <person name="Susuki M."/>
            <person name="Suzuki K.-i.T."/>
            <person name="Hayashi T."/>
            <person name="Toyoda A."/>
            <person name="Oliveira C."/>
            <person name="Osipova E."/>
            <person name="Leigh N.D."/>
            <person name="Simon A."/>
            <person name="Yun M.H."/>
        </authorList>
    </citation>
    <scope>NUCLEOTIDE SEQUENCE</scope>
    <source>
        <strain evidence="2">20211129_DDA</strain>
        <tissue evidence="2">Liver</tissue>
    </source>
</reference>
<proteinExistence type="predicted"/>
<gene>
    <name evidence="2" type="ORF">NDU88_005188</name>
</gene>
<evidence type="ECO:0000313" key="2">
    <source>
        <dbReference type="EMBL" id="KAJ1116987.1"/>
    </source>
</evidence>
<dbReference type="Gene3D" id="3.30.250.20">
    <property type="entry name" value="L1 transposable element, C-terminal domain"/>
    <property type="match status" value="1"/>
</dbReference>